<feature type="compositionally biased region" description="Polar residues" evidence="6">
    <location>
        <begin position="1"/>
        <end position="10"/>
    </location>
</feature>
<organism evidence="8 9">
    <name type="scientific">Caballeronia arvi</name>
    <dbReference type="NCBI Taxonomy" id="1777135"/>
    <lineage>
        <taxon>Bacteria</taxon>
        <taxon>Pseudomonadati</taxon>
        <taxon>Pseudomonadota</taxon>
        <taxon>Betaproteobacteria</taxon>
        <taxon>Burkholderiales</taxon>
        <taxon>Burkholderiaceae</taxon>
        <taxon>Caballeronia</taxon>
    </lineage>
</organism>
<evidence type="ECO:0000256" key="6">
    <source>
        <dbReference type="SAM" id="MobiDB-lite"/>
    </source>
</evidence>
<evidence type="ECO:0000256" key="4">
    <source>
        <dbReference type="ARBA" id="ARBA00023004"/>
    </source>
</evidence>
<proteinExistence type="predicted"/>
<evidence type="ECO:0000256" key="3">
    <source>
        <dbReference type="ARBA" id="ARBA00023002"/>
    </source>
</evidence>
<dbReference type="PANTHER" id="PTHR21266:SF59">
    <property type="entry name" value="BLR4922 PROTEIN"/>
    <property type="match status" value="1"/>
</dbReference>
<dbReference type="PROSITE" id="PS51296">
    <property type="entry name" value="RIESKE"/>
    <property type="match status" value="1"/>
</dbReference>
<keyword evidence="1" id="KW-0001">2Fe-2S</keyword>
<dbReference type="InterPro" id="IPR036922">
    <property type="entry name" value="Rieske_2Fe-2S_sf"/>
</dbReference>
<dbReference type="OrthoDB" id="9790995at2"/>
<protein>
    <submittedName>
        <fullName evidence="8">Rieske (2Fe-2S) domain-containing protein</fullName>
    </submittedName>
</protein>
<dbReference type="AlphaFoldDB" id="A0A158L4A8"/>
<dbReference type="EMBL" id="FCOM02000093">
    <property type="protein sequence ID" value="SAL87501.1"/>
    <property type="molecule type" value="Genomic_DNA"/>
</dbReference>
<gene>
    <name evidence="8" type="ORF">AWB74_08141</name>
</gene>
<dbReference type="GO" id="GO:0046872">
    <property type="term" value="F:metal ion binding"/>
    <property type="evidence" value="ECO:0007669"/>
    <property type="project" value="UniProtKB-KW"/>
</dbReference>
<dbReference type="RefSeq" id="WP_061152238.1">
    <property type="nucleotide sequence ID" value="NZ_FCOM02000093.1"/>
</dbReference>
<accession>A0A158L4A8</accession>
<evidence type="ECO:0000259" key="7">
    <source>
        <dbReference type="PROSITE" id="PS51296"/>
    </source>
</evidence>
<dbReference type="Gene3D" id="2.102.10.10">
    <property type="entry name" value="Rieske [2Fe-2S] iron-sulphur domain"/>
    <property type="match status" value="1"/>
</dbReference>
<evidence type="ECO:0000313" key="9">
    <source>
        <dbReference type="Proteomes" id="UP000055019"/>
    </source>
</evidence>
<keyword evidence="9" id="KW-1185">Reference proteome</keyword>
<feature type="domain" description="Rieske" evidence="7">
    <location>
        <begin position="42"/>
        <end position="146"/>
    </location>
</feature>
<evidence type="ECO:0000256" key="1">
    <source>
        <dbReference type="ARBA" id="ARBA00022714"/>
    </source>
</evidence>
<evidence type="ECO:0000256" key="2">
    <source>
        <dbReference type="ARBA" id="ARBA00022723"/>
    </source>
</evidence>
<reference evidence="8" key="1">
    <citation type="submission" date="2016-01" db="EMBL/GenBank/DDBJ databases">
        <authorList>
            <person name="Peeters C."/>
        </authorList>
    </citation>
    <scope>NUCLEOTIDE SEQUENCE [LARGE SCALE GENOMIC DNA]</scope>
    <source>
        <strain evidence="8">LMG 29317</strain>
    </source>
</reference>
<evidence type="ECO:0000313" key="8">
    <source>
        <dbReference type="EMBL" id="SAL87501.1"/>
    </source>
</evidence>
<dbReference type="GO" id="GO:0016491">
    <property type="term" value="F:oxidoreductase activity"/>
    <property type="evidence" value="ECO:0007669"/>
    <property type="project" value="UniProtKB-KW"/>
</dbReference>
<dbReference type="PANTHER" id="PTHR21266">
    <property type="entry name" value="IRON-SULFUR DOMAIN CONTAINING PROTEIN"/>
    <property type="match status" value="1"/>
</dbReference>
<dbReference type="GO" id="GO:0051537">
    <property type="term" value="F:2 iron, 2 sulfur cluster binding"/>
    <property type="evidence" value="ECO:0007669"/>
    <property type="project" value="UniProtKB-KW"/>
</dbReference>
<sequence>MTNAKQSNRYSGYRKRTRPEPDLELTSTNAGTPMGELMRRYWQPVCLSMELTNVPKAIRIMGENLVAFRDKSGQVGVMHRQCAHRGASLEYGIVSEKGIRCCYHGWHFNVDGTLLDAPCEHDATRLKETVSQGAYPAFERNGLVFAYMGPAEEQPPFPEFDSYSFPADNKLVPFSNIYPCNWLQVYENIMDHMHTAVLHNKMVVEGVDAETAAGVSLEGFGDMPVMHWEATRNGHGCIFSANRRLPENKVWSRITEMIFPNYLQIGSLMPTAARERHGASGCTRWNVPIDDNNMIIFGWRHFNDTVDPDGLGVEADCGVDKIDFLEGQVGDRSYEEGQRAPGDWEAIVSQGKIAVHGAENPGSSDVGVYLCRKLLRDMVRGKTAPNTEFARLTAEGKTLPLYSQDSVLDVPELSREEDRKQLLAIGKKVIAALRSADGLATAAERDAHIRQQLDQIDARDQVEA</sequence>
<keyword evidence="4" id="KW-0408">Iron</keyword>
<dbReference type="Pfam" id="PF00355">
    <property type="entry name" value="Rieske"/>
    <property type="match status" value="1"/>
</dbReference>
<dbReference type="Proteomes" id="UP000055019">
    <property type="component" value="Unassembled WGS sequence"/>
</dbReference>
<dbReference type="CDD" id="cd03479">
    <property type="entry name" value="Rieske_RO_Alpha_PhDO_like"/>
    <property type="match status" value="1"/>
</dbReference>
<dbReference type="InterPro" id="IPR017941">
    <property type="entry name" value="Rieske_2Fe-2S"/>
</dbReference>
<keyword evidence="2" id="KW-0479">Metal-binding</keyword>
<dbReference type="SUPFAM" id="SSF50022">
    <property type="entry name" value="ISP domain"/>
    <property type="match status" value="1"/>
</dbReference>
<feature type="region of interest" description="Disordered" evidence="6">
    <location>
        <begin position="1"/>
        <end position="30"/>
    </location>
</feature>
<keyword evidence="5" id="KW-0411">Iron-sulfur</keyword>
<dbReference type="Gene3D" id="3.90.380.10">
    <property type="entry name" value="Naphthalene 1,2-dioxygenase Alpha Subunit, Chain A, domain 1"/>
    <property type="match status" value="1"/>
</dbReference>
<dbReference type="InterPro" id="IPR050584">
    <property type="entry name" value="Cholesterol_7-desaturase"/>
</dbReference>
<name>A0A158L4A8_9BURK</name>
<dbReference type="SUPFAM" id="SSF55961">
    <property type="entry name" value="Bet v1-like"/>
    <property type="match status" value="1"/>
</dbReference>
<comment type="caution">
    <text evidence="8">The sequence shown here is derived from an EMBL/GenBank/DDBJ whole genome shotgun (WGS) entry which is preliminary data.</text>
</comment>
<keyword evidence="3" id="KW-0560">Oxidoreductase</keyword>
<evidence type="ECO:0000256" key="5">
    <source>
        <dbReference type="ARBA" id="ARBA00023014"/>
    </source>
</evidence>